<proteinExistence type="predicted"/>
<reference evidence="1 2" key="1">
    <citation type="submission" date="2017-07" db="EMBL/GenBank/DDBJ databases">
        <title>Streptococcus pluranimalium as cause of bovine abortion.</title>
        <authorList>
            <person name="Rodriguez Campos S."/>
            <person name="Gobeli Brawand S."/>
            <person name="Brodard I."/>
            <person name="Rychener L."/>
            <person name="Perreten V."/>
        </authorList>
    </citation>
    <scope>NUCLEOTIDE SEQUENCE [LARGE SCALE GENOMIC DNA]</scope>
    <source>
        <strain evidence="1 2">14A0014</strain>
    </source>
</reference>
<gene>
    <name evidence="1" type="ORF">Sp14A_08970</name>
</gene>
<dbReference type="EMBL" id="CP022601">
    <property type="protein sequence ID" value="AXJ12818.1"/>
    <property type="molecule type" value="Genomic_DNA"/>
</dbReference>
<protein>
    <submittedName>
        <fullName evidence="1">Uncharacterized protein</fullName>
    </submittedName>
</protein>
<dbReference type="RefSeq" id="WP_016480938.1">
    <property type="nucleotide sequence ID" value="NZ_CP022601.1"/>
</dbReference>
<sequence>MTSRECIEQRIEQLAQQNERLASLAQNQYDLLIQTGAQERHYQTFLQDLTF</sequence>
<organism evidence="1 2">
    <name type="scientific">Streptococcus pluranimalium</name>
    <dbReference type="NCBI Taxonomy" id="82348"/>
    <lineage>
        <taxon>Bacteria</taxon>
        <taxon>Bacillati</taxon>
        <taxon>Bacillota</taxon>
        <taxon>Bacilli</taxon>
        <taxon>Lactobacillales</taxon>
        <taxon>Streptococcaceae</taxon>
        <taxon>Streptococcus</taxon>
    </lineage>
</organism>
<evidence type="ECO:0000313" key="1">
    <source>
        <dbReference type="EMBL" id="AXJ12818.1"/>
    </source>
</evidence>
<accession>A0A345VJB6</accession>
<dbReference type="AlphaFoldDB" id="A0A345VJB6"/>
<dbReference type="Proteomes" id="UP000255411">
    <property type="component" value="Chromosome"/>
</dbReference>
<evidence type="ECO:0000313" key="2">
    <source>
        <dbReference type="Proteomes" id="UP000255411"/>
    </source>
</evidence>
<name>A0A345VJB6_9STRE</name>